<reference evidence="2" key="1">
    <citation type="submission" date="2022-10" db="EMBL/GenBank/DDBJ databases">
        <authorList>
            <person name="Turner M.S."/>
            <person name="Huang W."/>
        </authorList>
    </citation>
    <scope>NUCLEOTIDE SEQUENCE</scope>
    <source>
        <strain evidence="2">581</strain>
    </source>
</reference>
<dbReference type="CDD" id="cd00093">
    <property type="entry name" value="HTH_XRE"/>
    <property type="match status" value="1"/>
</dbReference>
<feature type="domain" description="HTH cro/C1-type" evidence="1">
    <location>
        <begin position="6"/>
        <end position="69"/>
    </location>
</feature>
<dbReference type="Proteomes" id="UP001152656">
    <property type="component" value="Unassembled WGS sequence"/>
</dbReference>
<dbReference type="SUPFAM" id="SSF47413">
    <property type="entry name" value="lambda repressor-like DNA-binding domains"/>
    <property type="match status" value="1"/>
</dbReference>
<sequence length="194" mass="22272">MAKNRIKELRKAQKLTLKNLVELLAEKGIKVNESQLSKFEKGTSSPRSKMADDFWSALAEIFDTNIPYLLEIPNSKPSRNPSSFLPIINNELNEIEELLLGTYPPDELNDLLERQENLFELRKYTTQAIIAFNEAVKKHKEVEELKDYVKNAHELVAVELVSRLSENNLDTWMSVGLALLNTQDSENEIKNNEE</sequence>
<dbReference type="GO" id="GO:0003677">
    <property type="term" value="F:DNA binding"/>
    <property type="evidence" value="ECO:0007669"/>
    <property type="project" value="InterPro"/>
</dbReference>
<dbReference type="SMART" id="SM00530">
    <property type="entry name" value="HTH_XRE"/>
    <property type="match status" value="1"/>
</dbReference>
<organism evidence="2 3">
    <name type="scientific">Lactococcus lactis</name>
    <dbReference type="NCBI Taxonomy" id="1358"/>
    <lineage>
        <taxon>Bacteria</taxon>
        <taxon>Bacillati</taxon>
        <taxon>Bacillota</taxon>
        <taxon>Bacilli</taxon>
        <taxon>Lactobacillales</taxon>
        <taxon>Streptococcaceae</taxon>
        <taxon>Lactococcus</taxon>
    </lineage>
</organism>
<reference evidence="2" key="2">
    <citation type="journal article" date="2023" name="Food Microbiol.">
        <title>Evaluation of the fermentation potential of lactic acid bacteria isolated from herbs, fruits and vegetables as starter cultures in nut-based milk alternatives.</title>
        <authorList>
            <person name="Huang W."/>
            <person name="Dong A."/>
            <person name="Pham H.T."/>
            <person name="Zhou C."/>
            <person name="Huo Z."/>
            <person name="Watjen A.P."/>
            <person name="Prakash S."/>
            <person name="Bang-Berthelsen C.H."/>
            <person name="Turner M.S."/>
        </authorList>
    </citation>
    <scope>NUCLEOTIDE SEQUENCE</scope>
    <source>
        <strain evidence="2">581</strain>
    </source>
</reference>
<evidence type="ECO:0000313" key="3">
    <source>
        <dbReference type="Proteomes" id="UP001152656"/>
    </source>
</evidence>
<evidence type="ECO:0000313" key="2">
    <source>
        <dbReference type="EMBL" id="MDG4980370.1"/>
    </source>
</evidence>
<accession>A0A9X4NAH0</accession>
<proteinExistence type="predicted"/>
<dbReference type="InterPro" id="IPR001387">
    <property type="entry name" value="Cro/C1-type_HTH"/>
</dbReference>
<dbReference type="EMBL" id="JAOWLP010000001">
    <property type="protein sequence ID" value="MDG4980370.1"/>
    <property type="molecule type" value="Genomic_DNA"/>
</dbReference>
<gene>
    <name evidence="2" type="ORF">OGZ39_01670</name>
</gene>
<comment type="caution">
    <text evidence="2">The sequence shown here is derived from an EMBL/GenBank/DDBJ whole genome shotgun (WGS) entry which is preliminary data.</text>
</comment>
<dbReference type="Gene3D" id="1.10.260.40">
    <property type="entry name" value="lambda repressor-like DNA-binding domains"/>
    <property type="match status" value="1"/>
</dbReference>
<dbReference type="AlphaFoldDB" id="A0A9X4NAH0"/>
<dbReference type="PROSITE" id="PS50943">
    <property type="entry name" value="HTH_CROC1"/>
    <property type="match status" value="1"/>
</dbReference>
<dbReference type="RefSeq" id="WP_278215910.1">
    <property type="nucleotide sequence ID" value="NZ_JAOWLP010000001.1"/>
</dbReference>
<name>A0A9X4NAH0_9LACT</name>
<protein>
    <submittedName>
        <fullName evidence="2">Helix-turn-helix domain-containing protein</fullName>
    </submittedName>
</protein>
<dbReference type="InterPro" id="IPR010982">
    <property type="entry name" value="Lambda_DNA-bd_dom_sf"/>
</dbReference>
<evidence type="ECO:0000259" key="1">
    <source>
        <dbReference type="PROSITE" id="PS50943"/>
    </source>
</evidence>